<keyword evidence="2" id="KW-0812">Transmembrane</keyword>
<evidence type="ECO:0000256" key="2">
    <source>
        <dbReference type="SAM" id="Phobius"/>
    </source>
</evidence>
<feature type="compositionally biased region" description="Pro residues" evidence="1">
    <location>
        <begin position="155"/>
        <end position="176"/>
    </location>
</feature>
<feature type="compositionally biased region" description="Low complexity" evidence="1">
    <location>
        <begin position="343"/>
        <end position="365"/>
    </location>
</feature>
<keyword evidence="2" id="KW-1133">Transmembrane helix</keyword>
<feature type="compositionally biased region" description="Low complexity" evidence="1">
    <location>
        <begin position="300"/>
        <end position="334"/>
    </location>
</feature>
<name>A0A9P7S280_9AGAR</name>
<feature type="region of interest" description="Disordered" evidence="1">
    <location>
        <begin position="102"/>
        <end position="230"/>
    </location>
</feature>
<organism evidence="3 4">
    <name type="scientific">Marasmius oreades</name>
    <name type="common">fairy-ring Marasmius</name>
    <dbReference type="NCBI Taxonomy" id="181124"/>
    <lineage>
        <taxon>Eukaryota</taxon>
        <taxon>Fungi</taxon>
        <taxon>Dikarya</taxon>
        <taxon>Basidiomycota</taxon>
        <taxon>Agaricomycotina</taxon>
        <taxon>Agaricomycetes</taxon>
        <taxon>Agaricomycetidae</taxon>
        <taxon>Agaricales</taxon>
        <taxon>Marasmiineae</taxon>
        <taxon>Marasmiaceae</taxon>
        <taxon>Marasmius</taxon>
    </lineage>
</organism>
<dbReference type="OrthoDB" id="3270653at2759"/>
<evidence type="ECO:0000313" key="3">
    <source>
        <dbReference type="EMBL" id="KAG7093381.1"/>
    </source>
</evidence>
<sequence>MAVASSTIIIIVICASLVVLILSISSRFILKLRARKSAPLPPKQPLARHRASYYKTPFGSYNSNNGDGSSRVSLSSQERFPSDVTSALTRLSYVEDKSLPSTIAQSSSQLKESRLGLPTPSFYPTVTTSDSSITSRHSSSERSHSPVAGGSPDPETIPFPHVMPPDLIPLPTPPAQSIPLSSSTLRSQGSRPRPLSHVSTTSSHLSTSRSFSGNTHARRSGVPHDPNTGVQIVLPAPLALMYTGAPGPGPPPLPRGATMRENRLSFVDAWAPNAVREHESSSSSVKRLHRPRTSLHISYSPSSSSPPSSRLPSSPLTPNTLSSRSREPSSSSSLRQEERSRRPATAQSRTSASTSPMSSRSGTPPGAMPIDGVLERASEVVYDHFGGSGDQPLTPKLRVDVPVAVSS</sequence>
<feature type="compositionally biased region" description="Polar residues" evidence="1">
    <location>
        <begin position="178"/>
        <end position="190"/>
    </location>
</feature>
<evidence type="ECO:0000256" key="1">
    <source>
        <dbReference type="SAM" id="MobiDB-lite"/>
    </source>
</evidence>
<dbReference type="AlphaFoldDB" id="A0A9P7S280"/>
<feature type="region of interest" description="Disordered" evidence="1">
    <location>
        <begin position="57"/>
        <end position="77"/>
    </location>
</feature>
<dbReference type="KEGG" id="more:E1B28_007062"/>
<comment type="caution">
    <text evidence="3">The sequence shown here is derived from an EMBL/GenBank/DDBJ whole genome shotgun (WGS) entry which is preliminary data.</text>
</comment>
<keyword evidence="2" id="KW-0472">Membrane</keyword>
<keyword evidence="4" id="KW-1185">Reference proteome</keyword>
<feature type="region of interest" description="Disordered" evidence="1">
    <location>
        <begin position="274"/>
        <end position="373"/>
    </location>
</feature>
<gene>
    <name evidence="3" type="ORF">E1B28_007062</name>
</gene>
<feature type="compositionally biased region" description="Low complexity" evidence="1">
    <location>
        <begin position="59"/>
        <end position="70"/>
    </location>
</feature>
<dbReference type="GeneID" id="66076138"/>
<reference evidence="3" key="1">
    <citation type="journal article" date="2021" name="Genome Biol. Evol.">
        <title>The assembled and annotated genome of the fairy-ring fungus Marasmius oreades.</title>
        <authorList>
            <person name="Hiltunen M."/>
            <person name="Ament-Velasquez S.L."/>
            <person name="Johannesson H."/>
        </authorList>
    </citation>
    <scope>NUCLEOTIDE SEQUENCE</scope>
    <source>
        <strain evidence="3">03SP1</strain>
    </source>
</reference>
<evidence type="ECO:0000313" key="4">
    <source>
        <dbReference type="Proteomes" id="UP001049176"/>
    </source>
</evidence>
<feature type="compositionally biased region" description="Low complexity" evidence="1">
    <location>
        <begin position="127"/>
        <end position="137"/>
    </location>
</feature>
<dbReference type="EMBL" id="CM032184">
    <property type="protein sequence ID" value="KAG7093381.1"/>
    <property type="molecule type" value="Genomic_DNA"/>
</dbReference>
<protein>
    <submittedName>
        <fullName evidence="3">Uncharacterized protein</fullName>
    </submittedName>
</protein>
<feature type="compositionally biased region" description="Low complexity" evidence="1">
    <location>
        <begin position="195"/>
        <end position="212"/>
    </location>
</feature>
<feature type="transmembrane region" description="Helical" evidence="2">
    <location>
        <begin position="6"/>
        <end position="30"/>
    </location>
</feature>
<dbReference type="Proteomes" id="UP001049176">
    <property type="component" value="Chromosome 4"/>
</dbReference>
<proteinExistence type="predicted"/>
<accession>A0A9P7S280</accession>
<dbReference type="RefSeq" id="XP_043009851.1">
    <property type="nucleotide sequence ID" value="XM_043151771.1"/>
</dbReference>